<dbReference type="InterPro" id="IPR005814">
    <property type="entry name" value="Aminotrans_3"/>
</dbReference>
<dbReference type="CDD" id="cd00610">
    <property type="entry name" value="OAT_like"/>
    <property type="match status" value="1"/>
</dbReference>
<keyword evidence="8" id="KW-0963">Cytoplasm</keyword>
<dbReference type="EC" id="5.4.3.8" evidence="8"/>
<evidence type="ECO:0000256" key="5">
    <source>
        <dbReference type="ARBA" id="ARBA00022898"/>
    </source>
</evidence>
<protein>
    <recommendedName>
        <fullName evidence="8">Glutamate-1-semialdehyde 2,1-aminomutase</fullName>
        <shortName evidence="8">GSA</shortName>
        <ecNumber evidence="8">5.4.3.8</ecNumber>
    </recommendedName>
    <alternativeName>
        <fullName evidence="8">Glutamate-1-semialdehyde aminotransferase</fullName>
        <shortName evidence="8">GSA-AT</shortName>
    </alternativeName>
</protein>
<dbReference type="PANTHER" id="PTHR43713:SF3">
    <property type="entry name" value="GLUTAMATE-1-SEMIALDEHYDE 2,1-AMINOMUTASE 1, CHLOROPLASTIC-RELATED"/>
    <property type="match status" value="1"/>
</dbReference>
<evidence type="ECO:0000256" key="1">
    <source>
        <dbReference type="ARBA" id="ARBA00001579"/>
    </source>
</evidence>
<dbReference type="GO" id="GO:0008483">
    <property type="term" value="F:transaminase activity"/>
    <property type="evidence" value="ECO:0007669"/>
    <property type="project" value="UniProtKB-KW"/>
</dbReference>
<dbReference type="HOGENOM" id="CLU_016922_1_5_11"/>
<dbReference type="OrthoDB" id="9801052at2"/>
<dbReference type="InterPro" id="IPR004639">
    <property type="entry name" value="4pyrrol_synth_GluAld_NH2Trfase"/>
</dbReference>
<dbReference type="GO" id="GO:0042286">
    <property type="term" value="F:glutamate-1-semialdehyde 2,1-aminomutase activity"/>
    <property type="evidence" value="ECO:0007669"/>
    <property type="project" value="UniProtKB-UniRule"/>
</dbReference>
<evidence type="ECO:0000313" key="10">
    <source>
        <dbReference type="Proteomes" id="UP000031121"/>
    </source>
</evidence>
<dbReference type="Gene3D" id="3.90.1150.10">
    <property type="entry name" value="Aspartate Aminotransferase, domain 1"/>
    <property type="match status" value="1"/>
</dbReference>
<dbReference type="SUPFAM" id="SSF53383">
    <property type="entry name" value="PLP-dependent transferases"/>
    <property type="match status" value="1"/>
</dbReference>
<evidence type="ECO:0000313" key="9">
    <source>
        <dbReference type="EMBL" id="AJC11460.1"/>
    </source>
</evidence>
<dbReference type="UniPathway" id="UPA00251">
    <property type="reaction ID" value="UER00317"/>
</dbReference>
<dbReference type="GO" id="GO:0030170">
    <property type="term" value="F:pyridoxal phosphate binding"/>
    <property type="evidence" value="ECO:0007669"/>
    <property type="project" value="InterPro"/>
</dbReference>
<gene>
    <name evidence="8" type="primary">hemL</name>
    <name evidence="9" type="ORF">JI75_00865</name>
</gene>
<dbReference type="Pfam" id="PF00202">
    <property type="entry name" value="Aminotran_3"/>
    <property type="match status" value="1"/>
</dbReference>
<proteinExistence type="inferred from homology"/>
<comment type="catalytic activity">
    <reaction evidence="1 8">
        <text>(S)-4-amino-5-oxopentanoate = 5-aminolevulinate</text>
        <dbReference type="Rhea" id="RHEA:14265"/>
        <dbReference type="ChEBI" id="CHEBI:57501"/>
        <dbReference type="ChEBI" id="CHEBI:356416"/>
        <dbReference type="EC" id="5.4.3.8"/>
    </reaction>
</comment>
<dbReference type="InterPro" id="IPR015421">
    <property type="entry name" value="PyrdxlP-dep_Trfase_major"/>
</dbReference>
<comment type="subcellular location">
    <subcellularLocation>
        <location evidence="8">Cytoplasm</location>
    </subcellularLocation>
</comment>
<name>A0A0A8B224_9ACTN</name>
<dbReference type="EMBL" id="CP009302">
    <property type="protein sequence ID" value="AJC11460.1"/>
    <property type="molecule type" value="Genomic_DNA"/>
</dbReference>
<dbReference type="NCBIfam" id="NF000818">
    <property type="entry name" value="PRK00062.1"/>
    <property type="match status" value="1"/>
</dbReference>
<sequence>MSRDHSKSSQAFARASQVIPGGVNSPVRAFGNVGCDPVFYDRAKGSLVWDIDGNEYVDFICSWGPMIFGHGDEDVIGAVRAQLEKGVSFGAPCEAELKLADKICELVPGVEEVRMVSSGTEATMTAIRLARGCTGRDKIIKFEGNYHGHSDSLLVSAGSGVATLGIPDTPGVTAATAGDTMVASYNDLDSVRTLFEAAPDQVACVIVEPVSGNMGVVPPAPGFHEGLRSLCDEFGAILIFDEVITGFRVALGGAQEKLGIDADLCTFGKIIGGGFPVGCVAGKARFMQKLAPAGPVYQAGTLSGNPVAMEAGLAQLTKLQVNAETLYPELERKGALLAEGLRAAAQEAGVGVCVNNFGSVTTVFFTEGPVVDWKSAAQSDREAFATYFRTVLDEGMLIAPSQFEALFLSAAHTDEQVRALIGAAREGFRAVAAR</sequence>
<comment type="cofactor">
    <cofactor evidence="2 8">
        <name>pyridoxal 5'-phosphate</name>
        <dbReference type="ChEBI" id="CHEBI:597326"/>
    </cofactor>
</comment>
<keyword evidence="6 8" id="KW-0413">Isomerase</keyword>
<dbReference type="FunFam" id="3.40.640.10:FF:000021">
    <property type="entry name" value="Glutamate-1-semialdehyde 2,1-aminomutase"/>
    <property type="match status" value="1"/>
</dbReference>
<organism evidence="9 10">
    <name type="scientific">Berryella intestinalis</name>
    <dbReference type="NCBI Taxonomy" id="1531429"/>
    <lineage>
        <taxon>Bacteria</taxon>
        <taxon>Bacillati</taxon>
        <taxon>Actinomycetota</taxon>
        <taxon>Coriobacteriia</taxon>
        <taxon>Eggerthellales</taxon>
        <taxon>Eggerthellaceae</taxon>
        <taxon>Berryella</taxon>
    </lineage>
</organism>
<dbReference type="RefSeq" id="WP_039688025.1">
    <property type="nucleotide sequence ID" value="NZ_CP009302.1"/>
</dbReference>
<dbReference type="AlphaFoldDB" id="A0A0A8B224"/>
<dbReference type="KEGG" id="cbac:JI75_00865"/>
<keyword evidence="9" id="KW-0808">Transferase</keyword>
<dbReference type="HAMAP" id="MF_00375">
    <property type="entry name" value="HemL_aminotrans_3"/>
    <property type="match status" value="1"/>
</dbReference>
<evidence type="ECO:0000256" key="6">
    <source>
        <dbReference type="ARBA" id="ARBA00023235"/>
    </source>
</evidence>
<evidence type="ECO:0000256" key="8">
    <source>
        <dbReference type="HAMAP-Rule" id="MF_00375"/>
    </source>
</evidence>
<keyword evidence="10" id="KW-1185">Reference proteome</keyword>
<dbReference type="Gene3D" id="3.40.640.10">
    <property type="entry name" value="Type I PLP-dependent aspartate aminotransferase-like (Major domain)"/>
    <property type="match status" value="1"/>
</dbReference>
<keyword evidence="7 8" id="KW-0627">Porphyrin biosynthesis</keyword>
<comment type="subunit">
    <text evidence="8">Homodimer.</text>
</comment>
<keyword evidence="9" id="KW-0032">Aminotransferase</keyword>
<dbReference type="Proteomes" id="UP000031121">
    <property type="component" value="Chromosome"/>
</dbReference>
<reference evidence="9 10" key="2">
    <citation type="journal article" date="2015" name="Genome Announc.">
        <title>Complete Genome Sequence of Coriobacteriaceae Strain 68-1-3, a Novel Mucus-Degrading Isolate from the Swine Intestinal Tract.</title>
        <authorList>
            <person name="Looft T."/>
            <person name="Bayles D.O."/>
            <person name="Alt D.P."/>
            <person name="Stanton T.B."/>
        </authorList>
    </citation>
    <scope>NUCLEOTIDE SEQUENCE [LARGE SCALE GENOMIC DNA]</scope>
    <source>
        <strain evidence="9 10">68-1-3</strain>
    </source>
</reference>
<keyword evidence="5 8" id="KW-0663">Pyridoxal phosphate</keyword>
<dbReference type="PANTHER" id="PTHR43713">
    <property type="entry name" value="GLUTAMATE-1-SEMIALDEHYDE 2,1-AMINOMUTASE"/>
    <property type="match status" value="1"/>
</dbReference>
<dbReference type="GO" id="GO:0005737">
    <property type="term" value="C:cytoplasm"/>
    <property type="evidence" value="ECO:0007669"/>
    <property type="project" value="UniProtKB-SubCell"/>
</dbReference>
<dbReference type="NCBIfam" id="TIGR00713">
    <property type="entry name" value="hemL"/>
    <property type="match status" value="1"/>
</dbReference>
<reference evidence="10" key="1">
    <citation type="submission" date="2014-08" db="EMBL/GenBank/DDBJ databases">
        <title>Coriobacteriaceae sp. complete genome.</title>
        <authorList>
            <person name="Looft T."/>
            <person name="Bayles D.O."/>
            <person name="Stanton T.B."/>
        </authorList>
    </citation>
    <scope>NUCLEOTIDE SEQUENCE [LARGE SCALE GENOMIC DNA]</scope>
    <source>
        <strain evidence="10">68-1-3</strain>
    </source>
</reference>
<dbReference type="STRING" id="1531429.JI75_00865"/>
<accession>A0A0A8B224</accession>
<dbReference type="GO" id="GO:0006782">
    <property type="term" value="P:protoporphyrinogen IX biosynthetic process"/>
    <property type="evidence" value="ECO:0007669"/>
    <property type="project" value="UniProtKB-UniRule"/>
</dbReference>
<comment type="similarity">
    <text evidence="4 8">Belongs to the class-III pyridoxal-phosphate-dependent aminotransferase family. HemL subfamily.</text>
</comment>
<evidence type="ECO:0000256" key="2">
    <source>
        <dbReference type="ARBA" id="ARBA00001933"/>
    </source>
</evidence>
<evidence type="ECO:0000256" key="7">
    <source>
        <dbReference type="ARBA" id="ARBA00023244"/>
    </source>
</evidence>
<dbReference type="InterPro" id="IPR015422">
    <property type="entry name" value="PyrdxlP-dep_Trfase_small"/>
</dbReference>
<dbReference type="InterPro" id="IPR015424">
    <property type="entry name" value="PyrdxlP-dep_Trfase"/>
</dbReference>
<comment type="pathway">
    <text evidence="3">Porphyrin-containing compound metabolism; protoporphyrin-IX biosynthesis; 5-aminolevulinate from L-glutamyl-tRNA(Glu): step 2/2.</text>
</comment>
<evidence type="ECO:0000256" key="4">
    <source>
        <dbReference type="ARBA" id="ARBA00008981"/>
    </source>
</evidence>
<feature type="modified residue" description="N6-(pyridoxal phosphate)lysine" evidence="8">
    <location>
        <position position="269"/>
    </location>
</feature>
<evidence type="ECO:0000256" key="3">
    <source>
        <dbReference type="ARBA" id="ARBA00004819"/>
    </source>
</evidence>